<evidence type="ECO:0000313" key="2">
    <source>
        <dbReference type="Proteomes" id="UP000314294"/>
    </source>
</evidence>
<evidence type="ECO:0000313" key="1">
    <source>
        <dbReference type="EMBL" id="TNN35620.1"/>
    </source>
</evidence>
<accession>A0A4Z2F413</accession>
<comment type="caution">
    <text evidence="1">The sequence shown here is derived from an EMBL/GenBank/DDBJ whole genome shotgun (WGS) entry which is preliminary data.</text>
</comment>
<dbReference type="EMBL" id="SRLO01001738">
    <property type="protein sequence ID" value="TNN35620.1"/>
    <property type="molecule type" value="Genomic_DNA"/>
</dbReference>
<gene>
    <name evidence="1" type="ORF">EYF80_054213</name>
</gene>
<sequence>MEERDVKFSGREPNAFLSVPLLPAALPPPPEEARLPGRGAAGLAGSTLRLITPLILGLPVESENQRSYHMWFLAQING</sequence>
<reference evidence="1 2" key="1">
    <citation type="submission" date="2019-03" db="EMBL/GenBank/DDBJ databases">
        <title>First draft genome of Liparis tanakae, snailfish: a comprehensive survey of snailfish specific genes.</title>
        <authorList>
            <person name="Kim W."/>
            <person name="Song I."/>
            <person name="Jeong J.-H."/>
            <person name="Kim D."/>
            <person name="Kim S."/>
            <person name="Ryu S."/>
            <person name="Song J.Y."/>
            <person name="Lee S.K."/>
        </authorList>
    </citation>
    <scope>NUCLEOTIDE SEQUENCE [LARGE SCALE GENOMIC DNA]</scope>
    <source>
        <tissue evidence="1">Muscle</tissue>
    </source>
</reference>
<keyword evidence="2" id="KW-1185">Reference proteome</keyword>
<protein>
    <submittedName>
        <fullName evidence="1">Uncharacterized protein</fullName>
    </submittedName>
</protein>
<proteinExistence type="predicted"/>
<name>A0A4Z2F413_9TELE</name>
<dbReference type="Proteomes" id="UP000314294">
    <property type="component" value="Unassembled WGS sequence"/>
</dbReference>
<dbReference type="AlphaFoldDB" id="A0A4Z2F413"/>
<organism evidence="1 2">
    <name type="scientific">Liparis tanakae</name>
    <name type="common">Tanaka's snailfish</name>
    <dbReference type="NCBI Taxonomy" id="230148"/>
    <lineage>
        <taxon>Eukaryota</taxon>
        <taxon>Metazoa</taxon>
        <taxon>Chordata</taxon>
        <taxon>Craniata</taxon>
        <taxon>Vertebrata</taxon>
        <taxon>Euteleostomi</taxon>
        <taxon>Actinopterygii</taxon>
        <taxon>Neopterygii</taxon>
        <taxon>Teleostei</taxon>
        <taxon>Neoteleostei</taxon>
        <taxon>Acanthomorphata</taxon>
        <taxon>Eupercaria</taxon>
        <taxon>Perciformes</taxon>
        <taxon>Cottioidei</taxon>
        <taxon>Cottales</taxon>
        <taxon>Liparidae</taxon>
        <taxon>Liparis</taxon>
    </lineage>
</organism>